<keyword evidence="6 9" id="KW-0472">Membrane</keyword>
<dbReference type="InterPro" id="IPR003691">
    <property type="entry name" value="FluC"/>
</dbReference>
<evidence type="ECO:0000313" key="10">
    <source>
        <dbReference type="EMBL" id="KAF4656472.1"/>
    </source>
</evidence>
<name>A0A7J6LB82_PEROL</name>
<feature type="transmembrane region" description="Helical" evidence="9">
    <location>
        <begin position="96"/>
        <end position="116"/>
    </location>
</feature>
<evidence type="ECO:0000256" key="4">
    <source>
        <dbReference type="ARBA" id="ARBA00022692"/>
    </source>
</evidence>
<evidence type="ECO:0000256" key="9">
    <source>
        <dbReference type="SAM" id="Phobius"/>
    </source>
</evidence>
<gene>
    <name evidence="10" type="ORF">FOZ61_006939</name>
</gene>
<dbReference type="PANTHER" id="PTHR28259">
    <property type="entry name" value="FLUORIDE EXPORT PROTEIN 1-RELATED"/>
    <property type="match status" value="1"/>
</dbReference>
<proteinExistence type="inferred from homology"/>
<dbReference type="Pfam" id="PF02537">
    <property type="entry name" value="CRCB"/>
    <property type="match status" value="2"/>
</dbReference>
<evidence type="ECO:0000256" key="8">
    <source>
        <dbReference type="ARBA" id="ARBA00035585"/>
    </source>
</evidence>
<feature type="transmembrane region" description="Helical" evidence="9">
    <location>
        <begin position="136"/>
        <end position="153"/>
    </location>
</feature>
<evidence type="ECO:0000256" key="6">
    <source>
        <dbReference type="ARBA" id="ARBA00023136"/>
    </source>
</evidence>
<evidence type="ECO:0000256" key="1">
    <source>
        <dbReference type="ARBA" id="ARBA00002598"/>
    </source>
</evidence>
<evidence type="ECO:0000256" key="5">
    <source>
        <dbReference type="ARBA" id="ARBA00022989"/>
    </source>
</evidence>
<keyword evidence="4 9" id="KW-0812">Transmembrane</keyword>
<keyword evidence="3" id="KW-1003">Cell membrane</keyword>
<feature type="transmembrane region" description="Helical" evidence="9">
    <location>
        <begin position="266"/>
        <end position="286"/>
    </location>
</feature>
<feature type="transmembrane region" description="Helical" evidence="9">
    <location>
        <begin position="307"/>
        <end position="329"/>
    </location>
</feature>
<dbReference type="GO" id="GO:0005886">
    <property type="term" value="C:plasma membrane"/>
    <property type="evidence" value="ECO:0007669"/>
    <property type="project" value="UniProtKB-SubCell"/>
</dbReference>
<dbReference type="GO" id="GO:1903425">
    <property type="term" value="F:fluoride transmembrane transporter activity"/>
    <property type="evidence" value="ECO:0007669"/>
    <property type="project" value="TreeGrafter"/>
</dbReference>
<dbReference type="OrthoDB" id="409792at2759"/>
<dbReference type="EMBL" id="JABAHT010000406">
    <property type="protein sequence ID" value="KAF4656472.1"/>
    <property type="molecule type" value="Genomic_DNA"/>
</dbReference>
<comment type="similarity">
    <text evidence="7">Belongs to the fluoride channel Fluc/FEX (TC 1.A.43) family.</text>
</comment>
<feature type="transmembrane region" description="Helical" evidence="9">
    <location>
        <begin position="30"/>
        <end position="51"/>
    </location>
</feature>
<protein>
    <submittedName>
        <fullName evidence="10">Uncharacterized protein</fullName>
    </submittedName>
</protein>
<evidence type="ECO:0000313" key="11">
    <source>
        <dbReference type="Proteomes" id="UP000570595"/>
    </source>
</evidence>
<organism evidence="10 11">
    <name type="scientific">Perkinsus olseni</name>
    <name type="common">Perkinsus atlanticus</name>
    <dbReference type="NCBI Taxonomy" id="32597"/>
    <lineage>
        <taxon>Eukaryota</taxon>
        <taxon>Sar</taxon>
        <taxon>Alveolata</taxon>
        <taxon>Perkinsozoa</taxon>
        <taxon>Perkinsea</taxon>
        <taxon>Perkinsida</taxon>
        <taxon>Perkinsidae</taxon>
        <taxon>Perkinsus</taxon>
    </lineage>
</organism>
<comment type="catalytic activity">
    <reaction evidence="8">
        <text>fluoride(in) = fluoride(out)</text>
        <dbReference type="Rhea" id="RHEA:76159"/>
        <dbReference type="ChEBI" id="CHEBI:17051"/>
    </reaction>
    <physiologicalReaction direction="left-to-right" evidence="8">
        <dbReference type="Rhea" id="RHEA:76160"/>
    </physiologicalReaction>
</comment>
<comment type="function">
    <text evidence="1">Fluoride channel required for the rapid expulsion of cytoplasmic fluoride.</text>
</comment>
<keyword evidence="5 9" id="KW-1133">Transmembrane helix</keyword>
<feature type="transmembrane region" description="Helical" evidence="9">
    <location>
        <begin position="63"/>
        <end position="84"/>
    </location>
</feature>
<reference evidence="10 11" key="1">
    <citation type="submission" date="2020-04" db="EMBL/GenBank/DDBJ databases">
        <title>Perkinsus olseni comparative genomics.</title>
        <authorList>
            <person name="Bogema D.R."/>
        </authorList>
    </citation>
    <scope>NUCLEOTIDE SEQUENCE [LARGE SCALE GENOMIC DNA]</scope>
    <source>
        <strain evidence="10">ATCC PRA-179</strain>
    </source>
</reference>
<evidence type="ECO:0000256" key="2">
    <source>
        <dbReference type="ARBA" id="ARBA00004651"/>
    </source>
</evidence>
<comment type="subcellular location">
    <subcellularLocation>
        <location evidence="2">Cell membrane</location>
        <topology evidence="2">Multi-pass membrane protein</topology>
    </subcellularLocation>
</comment>
<evidence type="ECO:0000256" key="3">
    <source>
        <dbReference type="ARBA" id="ARBA00022475"/>
    </source>
</evidence>
<sequence length="332" mass="36101">MSTSSRTTTADEKSMEESKKSVGSYLMEHWVLPVLGITAYAMLGTASRIAITDGTEGGDFFSSYSYFAANCLGSFVMGLMNGIPDLKKKTPGFHQGVTVGYCGCFTTFSSWIYAIVKAPSPDVGAVEFLTGMSMPFISWLFGNDIGAAFVDLTKDHKPWITDKAWYMIDQVEADPQTHPDDVLKALVVFPYVFTALLFPLIATQGVFPPASVYASLLSPLGAIPRWISSTYLNSLWPQFPLGTFVANVLAVAFDGILMGAAPGNTFAGYCITGIGGSWSTVSSFVNDTFNLYRKHWDGERSVAKNKFWVYWYLTVSVGISLAIAAIVHACTK</sequence>
<dbReference type="PANTHER" id="PTHR28259:SF1">
    <property type="entry name" value="FLUORIDE EXPORT PROTEIN 1-RELATED"/>
    <property type="match status" value="1"/>
</dbReference>
<comment type="caution">
    <text evidence="10">The sequence shown here is derived from an EMBL/GenBank/DDBJ whole genome shotgun (WGS) entry which is preliminary data.</text>
</comment>
<accession>A0A7J6LB82</accession>
<dbReference type="Proteomes" id="UP000570595">
    <property type="component" value="Unassembled WGS sequence"/>
</dbReference>
<dbReference type="AlphaFoldDB" id="A0A7J6LB82"/>
<evidence type="ECO:0000256" key="7">
    <source>
        <dbReference type="ARBA" id="ARBA00035120"/>
    </source>
</evidence>
<feature type="transmembrane region" description="Helical" evidence="9">
    <location>
        <begin position="182"/>
        <end position="201"/>
    </location>
</feature>